<name>A0ABQ9G931_9NEOP</name>
<sequence length="113" mass="13702">MGTKHRNVSYPDEGYGKMCTLEEEPDMTQDEFKKSKEKFLSLQFDVNEIEDLQERTVLQSQSQLWKTKRANKEIDSIVVRESMQNAEKHIMQENCRRNVVFDIWWFCWNTVWY</sequence>
<organism evidence="1 2">
    <name type="scientific">Dryococelus australis</name>
    <dbReference type="NCBI Taxonomy" id="614101"/>
    <lineage>
        <taxon>Eukaryota</taxon>
        <taxon>Metazoa</taxon>
        <taxon>Ecdysozoa</taxon>
        <taxon>Arthropoda</taxon>
        <taxon>Hexapoda</taxon>
        <taxon>Insecta</taxon>
        <taxon>Pterygota</taxon>
        <taxon>Neoptera</taxon>
        <taxon>Polyneoptera</taxon>
        <taxon>Phasmatodea</taxon>
        <taxon>Verophasmatodea</taxon>
        <taxon>Anareolatae</taxon>
        <taxon>Phasmatidae</taxon>
        <taxon>Eurycanthinae</taxon>
        <taxon>Dryococelus</taxon>
    </lineage>
</organism>
<gene>
    <name evidence="1" type="ORF">PR048_030469</name>
</gene>
<keyword evidence="2" id="KW-1185">Reference proteome</keyword>
<evidence type="ECO:0000313" key="1">
    <source>
        <dbReference type="EMBL" id="KAJ8868928.1"/>
    </source>
</evidence>
<dbReference type="Proteomes" id="UP001159363">
    <property type="component" value="Chromosome 13"/>
</dbReference>
<evidence type="ECO:0000313" key="2">
    <source>
        <dbReference type="Proteomes" id="UP001159363"/>
    </source>
</evidence>
<reference evidence="1 2" key="1">
    <citation type="submission" date="2023-02" db="EMBL/GenBank/DDBJ databases">
        <title>LHISI_Scaffold_Assembly.</title>
        <authorList>
            <person name="Stuart O.P."/>
            <person name="Cleave R."/>
            <person name="Magrath M.J.L."/>
            <person name="Mikheyev A.S."/>
        </authorList>
    </citation>
    <scope>NUCLEOTIDE SEQUENCE [LARGE SCALE GENOMIC DNA]</scope>
    <source>
        <strain evidence="1">Daus_M_001</strain>
        <tissue evidence="1">Leg muscle</tissue>
    </source>
</reference>
<accession>A0ABQ9G931</accession>
<proteinExistence type="predicted"/>
<dbReference type="EMBL" id="JARBHB010000014">
    <property type="protein sequence ID" value="KAJ8868928.1"/>
    <property type="molecule type" value="Genomic_DNA"/>
</dbReference>
<protein>
    <submittedName>
        <fullName evidence="1">Uncharacterized protein</fullName>
    </submittedName>
</protein>
<comment type="caution">
    <text evidence="1">The sequence shown here is derived from an EMBL/GenBank/DDBJ whole genome shotgun (WGS) entry which is preliminary data.</text>
</comment>